<evidence type="ECO:0000256" key="5">
    <source>
        <dbReference type="ARBA" id="ARBA00023136"/>
    </source>
</evidence>
<feature type="transmembrane region" description="Helical" evidence="6">
    <location>
        <begin position="207"/>
        <end position="226"/>
    </location>
</feature>
<keyword evidence="3 6" id="KW-0812">Transmembrane</keyword>
<protein>
    <recommendedName>
        <fullName evidence="6">TVP38/TMEM64 family membrane protein</fullName>
    </recommendedName>
</protein>
<feature type="domain" description="VTT" evidence="7">
    <location>
        <begin position="83"/>
        <end position="199"/>
    </location>
</feature>
<dbReference type="KEGG" id="pdh:B9T62_07950"/>
<dbReference type="Pfam" id="PF09335">
    <property type="entry name" value="VTT_dom"/>
    <property type="match status" value="1"/>
</dbReference>
<evidence type="ECO:0000313" key="9">
    <source>
        <dbReference type="Proteomes" id="UP000249890"/>
    </source>
</evidence>
<dbReference type="PANTHER" id="PTHR12677">
    <property type="entry name" value="GOLGI APPARATUS MEMBRANE PROTEIN TVP38-RELATED"/>
    <property type="match status" value="1"/>
</dbReference>
<dbReference type="InterPro" id="IPR015414">
    <property type="entry name" value="TMEM64"/>
</dbReference>
<comment type="similarity">
    <text evidence="6">Belongs to the TVP38/TMEM64 family.</text>
</comment>
<evidence type="ECO:0000256" key="4">
    <source>
        <dbReference type="ARBA" id="ARBA00022989"/>
    </source>
</evidence>
<dbReference type="PANTHER" id="PTHR12677:SF59">
    <property type="entry name" value="GOLGI APPARATUS MEMBRANE PROTEIN TVP38-RELATED"/>
    <property type="match status" value="1"/>
</dbReference>
<comment type="subcellular location">
    <subcellularLocation>
        <location evidence="1 6">Cell membrane</location>
        <topology evidence="1 6">Multi-pass membrane protein</topology>
    </subcellularLocation>
</comment>
<reference evidence="8 9" key="1">
    <citation type="submission" date="2017-06" db="EMBL/GenBank/DDBJ databases">
        <title>Complete genome sequence of Paenibacillus donghaensis KCTC 13049T isolated from East Sea sediment, South Korea.</title>
        <authorList>
            <person name="Jung B.K."/>
            <person name="Hong S.-J."/>
            <person name="Shin J.-H."/>
        </authorList>
    </citation>
    <scope>NUCLEOTIDE SEQUENCE [LARGE SCALE GENOMIC DNA]</scope>
    <source>
        <strain evidence="8 9">KCTC 13049</strain>
    </source>
</reference>
<name>A0A2Z2K718_9BACL</name>
<evidence type="ECO:0000256" key="3">
    <source>
        <dbReference type="ARBA" id="ARBA00022692"/>
    </source>
</evidence>
<sequence length="242" mass="26954">MLGFLQNFCADIENTTAHIKGRREATKELMLTRKIAAGIFYLALLGLIYALRDKLLPWLDNLAPGSWPIILFISAVLAMVPVIPFMVVSGILGIKYGIWGGGAMSVVASTLAAVLTYWIFAAGDRANYNPGTRHRLEIWNEHVQQRTFLFVLIGRMLPFIPAALINGYAGWFKLSFIQYVSATILGKIPTMLVFAYVGVSAVSGSQYWLPILLIYAVFLSVVYLIYSRLFPNVRGTLRVDNE</sequence>
<feature type="transmembrane region" description="Helical" evidence="6">
    <location>
        <begin position="69"/>
        <end position="92"/>
    </location>
</feature>
<organism evidence="8 9">
    <name type="scientific">Paenibacillus donghaensis</name>
    <dbReference type="NCBI Taxonomy" id="414771"/>
    <lineage>
        <taxon>Bacteria</taxon>
        <taxon>Bacillati</taxon>
        <taxon>Bacillota</taxon>
        <taxon>Bacilli</taxon>
        <taxon>Bacillales</taxon>
        <taxon>Paenibacillaceae</taxon>
        <taxon>Paenibacillus</taxon>
    </lineage>
</organism>
<accession>A0A2Z2K718</accession>
<evidence type="ECO:0000259" key="7">
    <source>
        <dbReference type="Pfam" id="PF09335"/>
    </source>
</evidence>
<evidence type="ECO:0000256" key="2">
    <source>
        <dbReference type="ARBA" id="ARBA00022475"/>
    </source>
</evidence>
<feature type="transmembrane region" description="Helical" evidence="6">
    <location>
        <begin position="176"/>
        <end position="201"/>
    </location>
</feature>
<dbReference type="InterPro" id="IPR032816">
    <property type="entry name" value="VTT_dom"/>
</dbReference>
<dbReference type="AlphaFoldDB" id="A0A2Z2K718"/>
<gene>
    <name evidence="8" type="ORF">B9T62_07950</name>
</gene>
<dbReference type="Proteomes" id="UP000249890">
    <property type="component" value="Chromosome"/>
</dbReference>
<feature type="transmembrane region" description="Helical" evidence="6">
    <location>
        <begin position="148"/>
        <end position="169"/>
    </location>
</feature>
<evidence type="ECO:0000313" key="8">
    <source>
        <dbReference type="EMBL" id="ASA20727.1"/>
    </source>
</evidence>
<dbReference type="GO" id="GO:0005886">
    <property type="term" value="C:plasma membrane"/>
    <property type="evidence" value="ECO:0007669"/>
    <property type="project" value="UniProtKB-SubCell"/>
</dbReference>
<feature type="transmembrane region" description="Helical" evidence="6">
    <location>
        <begin position="31"/>
        <end position="49"/>
    </location>
</feature>
<keyword evidence="9" id="KW-1185">Reference proteome</keyword>
<proteinExistence type="inferred from homology"/>
<feature type="transmembrane region" description="Helical" evidence="6">
    <location>
        <begin position="99"/>
        <end position="120"/>
    </location>
</feature>
<evidence type="ECO:0000256" key="1">
    <source>
        <dbReference type="ARBA" id="ARBA00004651"/>
    </source>
</evidence>
<keyword evidence="4 6" id="KW-1133">Transmembrane helix</keyword>
<evidence type="ECO:0000256" key="6">
    <source>
        <dbReference type="RuleBase" id="RU366058"/>
    </source>
</evidence>
<keyword evidence="2 6" id="KW-1003">Cell membrane</keyword>
<dbReference type="EMBL" id="CP021780">
    <property type="protein sequence ID" value="ASA20727.1"/>
    <property type="molecule type" value="Genomic_DNA"/>
</dbReference>
<keyword evidence="5 6" id="KW-0472">Membrane</keyword>